<dbReference type="RefSeq" id="WP_170209050.1">
    <property type="nucleotide sequence ID" value="NZ_BAABFI010000009.1"/>
</dbReference>
<feature type="region of interest" description="Disordered" evidence="1">
    <location>
        <begin position="325"/>
        <end position="350"/>
    </location>
</feature>
<feature type="domain" description="Nitroreductase" evidence="2">
    <location>
        <begin position="130"/>
        <end position="322"/>
    </location>
</feature>
<evidence type="ECO:0000313" key="6">
    <source>
        <dbReference type="Proteomes" id="UP000618382"/>
    </source>
</evidence>
<dbReference type="InterPro" id="IPR050627">
    <property type="entry name" value="Nitroreductase/BluB"/>
</dbReference>
<evidence type="ECO:0000313" key="4">
    <source>
        <dbReference type="EMBL" id="NYD87202.1"/>
    </source>
</evidence>
<reference evidence="4 5" key="1">
    <citation type="submission" date="2020-07" db="EMBL/GenBank/DDBJ databases">
        <title>Sequencing the genomes of 1000 actinobacteria strains.</title>
        <authorList>
            <person name="Klenk H.-P."/>
        </authorList>
    </citation>
    <scope>NUCLEOTIDE SEQUENCE [LARGE SCALE GENOMIC DNA]</scope>
    <source>
        <strain evidence="4 5">DSM 24482</strain>
    </source>
</reference>
<protein>
    <submittedName>
        <fullName evidence="3 4">Nitroreductase</fullName>
    </submittedName>
</protein>
<dbReference type="Pfam" id="PF00881">
    <property type="entry name" value="Nitroreductase"/>
    <property type="match status" value="1"/>
</dbReference>
<keyword evidence="6" id="KW-1185">Reference proteome</keyword>
<evidence type="ECO:0000259" key="2">
    <source>
        <dbReference type="Pfam" id="PF00881"/>
    </source>
</evidence>
<dbReference type="EMBL" id="JACCBK010000001">
    <property type="protein sequence ID" value="NYD87202.1"/>
    <property type="molecule type" value="Genomic_DNA"/>
</dbReference>
<reference evidence="3 6" key="2">
    <citation type="submission" date="2021-01" db="EMBL/GenBank/DDBJ databases">
        <title>Whole genome shotgun sequence of Cellulomonas oligotrophica NBRC 109435.</title>
        <authorList>
            <person name="Komaki H."/>
            <person name="Tamura T."/>
        </authorList>
    </citation>
    <scope>NUCLEOTIDE SEQUENCE [LARGE SCALE GENOMIC DNA]</scope>
    <source>
        <strain evidence="3 6">NBRC 109435</strain>
    </source>
</reference>
<gene>
    <name evidence="4" type="ORF">BKA21_002751</name>
    <name evidence="3" type="ORF">Col01nite_31410</name>
</gene>
<dbReference type="Gene3D" id="3.40.109.10">
    <property type="entry name" value="NADH Oxidase"/>
    <property type="match status" value="1"/>
</dbReference>
<sequence length="350" mass="38350">MTETFLGAWQIDDDFPHTGSDDDRLAFAARFARLAPSGHNGQPWTFEVSDGELSVCTDPSRALPTIDPDDRELTLTCAASARFAALALDHFGYPPLVDTTVDPARPTVIARIRAGSRREPPHDRAMFDAITARHCNRHPYRDTAVPQDVLTALADAAGVHGCWVAAVTAGEQIARCADLIAQGDRVKWREREFRHELAKRLVPNRGPRRDGMPGYAFGVPGPLARWAPAAVRRADLGPVRAFTDRRLARATPALLVVGTDRDDRAAWVSAGLAMADVLLHATSAGLATGFLSQAIEVPELRSRLMPMLGREGFPQVLLRVGYARRSPRPSPRRELHEVLVRSQTTRKAVS</sequence>
<dbReference type="PANTHER" id="PTHR23026:SF123">
    <property type="entry name" value="NAD(P)H NITROREDUCTASE RV3131-RELATED"/>
    <property type="match status" value="1"/>
</dbReference>
<dbReference type="InterPro" id="IPR000415">
    <property type="entry name" value="Nitroreductase-like"/>
</dbReference>
<name>A0A7Y9FHU7_9CELL</name>
<dbReference type="GO" id="GO:0016491">
    <property type="term" value="F:oxidoreductase activity"/>
    <property type="evidence" value="ECO:0007669"/>
    <property type="project" value="InterPro"/>
</dbReference>
<dbReference type="Proteomes" id="UP000577956">
    <property type="component" value="Unassembled WGS sequence"/>
</dbReference>
<dbReference type="NCBIfam" id="NF047509">
    <property type="entry name" value="Rv3131_FMN_oxido"/>
    <property type="match status" value="1"/>
</dbReference>
<proteinExistence type="predicted"/>
<organism evidence="4 5">
    <name type="scientific">Cellulomonas oligotrophica</name>
    <dbReference type="NCBI Taxonomy" id="931536"/>
    <lineage>
        <taxon>Bacteria</taxon>
        <taxon>Bacillati</taxon>
        <taxon>Actinomycetota</taxon>
        <taxon>Actinomycetes</taxon>
        <taxon>Micrococcales</taxon>
        <taxon>Cellulomonadaceae</taxon>
        <taxon>Cellulomonas</taxon>
    </lineage>
</organism>
<dbReference type="EMBL" id="BONN01000011">
    <property type="protein sequence ID" value="GIG33982.1"/>
    <property type="molecule type" value="Genomic_DNA"/>
</dbReference>
<dbReference type="Proteomes" id="UP000618382">
    <property type="component" value="Unassembled WGS sequence"/>
</dbReference>
<dbReference type="Gene3D" id="3.40.109.30">
    <property type="entry name" value="putative nitroreductase (tm1586), domain 2"/>
    <property type="match status" value="1"/>
</dbReference>
<feature type="compositionally biased region" description="Polar residues" evidence="1">
    <location>
        <begin position="341"/>
        <end position="350"/>
    </location>
</feature>
<dbReference type="PANTHER" id="PTHR23026">
    <property type="entry name" value="NADPH NITROREDUCTASE"/>
    <property type="match status" value="1"/>
</dbReference>
<accession>A0A7Y9FHU7</accession>
<dbReference type="AlphaFoldDB" id="A0A7Y9FHU7"/>
<evidence type="ECO:0000256" key="1">
    <source>
        <dbReference type="SAM" id="MobiDB-lite"/>
    </source>
</evidence>
<dbReference type="SUPFAM" id="SSF55469">
    <property type="entry name" value="FMN-dependent nitroreductase-like"/>
    <property type="match status" value="2"/>
</dbReference>
<evidence type="ECO:0000313" key="3">
    <source>
        <dbReference type="EMBL" id="GIG33982.1"/>
    </source>
</evidence>
<comment type="caution">
    <text evidence="4">The sequence shown here is derived from an EMBL/GenBank/DDBJ whole genome shotgun (WGS) entry which is preliminary data.</text>
</comment>
<dbReference type="InterPro" id="IPR029479">
    <property type="entry name" value="Nitroreductase"/>
</dbReference>
<evidence type="ECO:0000313" key="5">
    <source>
        <dbReference type="Proteomes" id="UP000577956"/>
    </source>
</evidence>